<dbReference type="SUPFAM" id="SSF47336">
    <property type="entry name" value="ACP-like"/>
    <property type="match status" value="1"/>
</dbReference>
<dbReference type="Gene3D" id="3.30.559.10">
    <property type="entry name" value="Chloramphenicol acetyltransferase-like domain"/>
    <property type="match status" value="2"/>
</dbReference>
<dbReference type="InterPro" id="IPR020845">
    <property type="entry name" value="AMP-binding_CS"/>
</dbReference>
<protein>
    <submittedName>
        <fullName evidence="4">AMP-binding protein</fullName>
    </submittedName>
</protein>
<evidence type="ECO:0000313" key="4">
    <source>
        <dbReference type="EMBL" id="QDQ28736.1"/>
    </source>
</evidence>
<dbReference type="GO" id="GO:0003824">
    <property type="term" value="F:catalytic activity"/>
    <property type="evidence" value="ECO:0007669"/>
    <property type="project" value="InterPro"/>
</dbReference>
<feature type="domain" description="Carrier" evidence="2">
    <location>
        <begin position="983"/>
        <end position="1031"/>
    </location>
</feature>
<dbReference type="SUPFAM" id="SSF52777">
    <property type="entry name" value="CoA-dependent acyltransferases"/>
    <property type="match status" value="3"/>
</dbReference>
<proteinExistence type="predicted"/>
<dbReference type="InterPro" id="IPR000873">
    <property type="entry name" value="AMP-dep_synth/lig_dom"/>
</dbReference>
<dbReference type="Gene3D" id="3.30.300.30">
    <property type="match status" value="1"/>
</dbReference>
<keyword evidence="5" id="KW-1185">Reference proteome</keyword>
<dbReference type="EMBL" id="CP041730">
    <property type="protein sequence ID" value="QDQ28736.1"/>
    <property type="molecule type" value="Genomic_DNA"/>
</dbReference>
<sequence>MSMQRFELSRSQQAVFTMQAFQLAGQHFYLGGVARLRGKLALAELVRATRLTQDGHELFRIGFVADADSGLWYGVRHAQPQAEIGQVDFSDHADPEAAFEGWAERQLLLEEDLALQPVRVFVVRFGKEELGWFVKAHHAASDGATLALVMSHFSQALESGRCDASPAFSLLADCERDYEAGSRHVRDADYWRSLFGEAADHAAPAVQARAPIGDYRKESPRSMRVRATLAPADNAILRRFSEAGGSVFRLFFAAVGFCQMVVEDSDGVLLQAPMLNRWSDAEKATLAMAVAPVLVPVSRAAGETAAACYHRLKKTLQKAVVHSRFAPGARWGEFASPAWRQAIPAFGVSYQTGAFDRRVAGVEVDIDHLQAVEALFATIHIHDRFDGGSFRLEADFRRRWSAAECQAFLQAVLDQAVSVARDVLGEADPAGQDADEADVAPIGVALQAAFERYGDQCLFKYGGREGSLGYRDGWAWMSRFRASLRQRGYPDGCNAPVLILGRRLPETTLAYLACLIDNITVVPVCPTTPPARLQAILRSAGAGLCVHAAADRQLAESLGLPLLEVSLALPSELAAVTAPAAATASRPAYILYTSGSTGEPKGVAISPTALAHYALAATAAYAGERPFSTPLFTSFGFDLTQTSLLVPVLSGGFIQTWEHDLRDDPGMLQALLADEALTGVKCTPSHLSLLTEHSLPRRNPLTFVVGGENLLASLVDKSLTVFPPGSRIVNEYGPTETTVGCCIHTVSQPAAEGLAAGTITPIGVALGTARMSIRDSLGQPLPLGFRGEIWIGGPVLADGYVGNPDQTAARFVAGPDGHGRWYRTGDLGLLDAAGVFHCLGRIDDEFKLRGHRIHPAEIEKAVEAALARVDKRRCELKALKLALGGTDCIVLCSNEPLPASHPEFMASLHAALPEAWRPAHFCAVQPWPVNANGKVDAAALQATVTARLAVSDADAAVAAPAGRPNWQLPDWLNEAFLRPIWPSRVDWHASFLEQGGDSIKAIRLAALLARHGVRIGAAELLTARALGAVLEAACSTAATASAAAPEVAADSIEADWIAALPASRWFHRQPLHHRDRLQQGVVLALPEGQGAGQIHAAVEAVKARHGVFALRGDPAGGEYRLAGSAQALREYALAPGETLEQRLLALQAEVTMQQQASVHEVVTDAGQCYLLWVCHHLLCDVHSWVHLLDELDEWLAAPIAGSSPVRAEYGAFLWGQWLQAQPAWSVPVAAAAVALPAGEMASLALSLPKSSLQQLAHRLKAERAELIAAALLDLMREDGSLPPQPVVLLENAGRVFDEAGVPASWRRSLDAAVGWFTGFERIAVPVGTGGGLLHDLKAGRHAAGRQWFDRLGPGHDGATPLLCLNDIGHGLAGQTDWRHFRLDPTLSGGYRHPAEAAGAHYDLLLQDDPSGLVSIQLTVAGAGREQAGHSLRRLDARLLALHAALQQEQPDRLGRQALLPADFPFCQLTQPELDLILDGATV</sequence>
<dbReference type="PANTHER" id="PTHR45527">
    <property type="entry name" value="NONRIBOSOMAL PEPTIDE SYNTHETASE"/>
    <property type="match status" value="1"/>
</dbReference>
<dbReference type="SUPFAM" id="SSF56801">
    <property type="entry name" value="Acetyl-CoA synthetase-like"/>
    <property type="match status" value="1"/>
</dbReference>
<dbReference type="InterPro" id="IPR009081">
    <property type="entry name" value="PP-bd_ACP"/>
</dbReference>
<dbReference type="Pfam" id="PF00550">
    <property type="entry name" value="PP-binding"/>
    <property type="match status" value="1"/>
</dbReference>
<dbReference type="GO" id="GO:0044550">
    <property type="term" value="P:secondary metabolite biosynthetic process"/>
    <property type="evidence" value="ECO:0007669"/>
    <property type="project" value="TreeGrafter"/>
</dbReference>
<dbReference type="Pfam" id="PF00501">
    <property type="entry name" value="AMP-binding"/>
    <property type="match status" value="1"/>
</dbReference>
<feature type="domain" description="Condensation" evidence="3">
    <location>
        <begin position="6"/>
        <end position="324"/>
    </location>
</feature>
<accession>A0A516SKQ4</accession>
<dbReference type="GO" id="GO:0031177">
    <property type="term" value="F:phosphopantetheine binding"/>
    <property type="evidence" value="ECO:0007669"/>
    <property type="project" value="TreeGrafter"/>
</dbReference>
<dbReference type="Gene3D" id="1.10.1200.10">
    <property type="entry name" value="ACP-like"/>
    <property type="match status" value="1"/>
</dbReference>
<dbReference type="KEGG" id="cari:FNU76_21595"/>
<dbReference type="GO" id="GO:0043041">
    <property type="term" value="P:amino acid activation for nonribosomal peptide biosynthetic process"/>
    <property type="evidence" value="ECO:0007669"/>
    <property type="project" value="TreeGrafter"/>
</dbReference>
<dbReference type="OrthoDB" id="9803968at2"/>
<dbReference type="GO" id="GO:0005737">
    <property type="term" value="C:cytoplasm"/>
    <property type="evidence" value="ECO:0007669"/>
    <property type="project" value="TreeGrafter"/>
</dbReference>
<gene>
    <name evidence="4" type="ORF">FNU76_21595</name>
</gene>
<dbReference type="PROSITE" id="PS00455">
    <property type="entry name" value="AMP_BINDING"/>
    <property type="match status" value="1"/>
</dbReference>
<dbReference type="Pfam" id="PF00668">
    <property type="entry name" value="Condensation"/>
    <property type="match status" value="1"/>
</dbReference>
<dbReference type="InterPro" id="IPR036736">
    <property type="entry name" value="ACP-like_sf"/>
</dbReference>
<evidence type="ECO:0000259" key="1">
    <source>
        <dbReference type="Pfam" id="PF00501"/>
    </source>
</evidence>
<organism evidence="4 5">
    <name type="scientific">Chitinimonas arctica</name>
    <dbReference type="NCBI Taxonomy" id="2594795"/>
    <lineage>
        <taxon>Bacteria</taxon>
        <taxon>Pseudomonadati</taxon>
        <taxon>Pseudomonadota</taxon>
        <taxon>Betaproteobacteria</taxon>
        <taxon>Neisseriales</taxon>
        <taxon>Chitinibacteraceae</taxon>
        <taxon>Chitinimonas</taxon>
    </lineage>
</organism>
<dbReference type="Proteomes" id="UP000317550">
    <property type="component" value="Chromosome"/>
</dbReference>
<feature type="domain" description="AMP-dependent synthetase/ligase" evidence="1">
    <location>
        <begin position="448"/>
        <end position="800"/>
    </location>
</feature>
<dbReference type="Gene3D" id="3.40.50.12780">
    <property type="entry name" value="N-terminal domain of ligase-like"/>
    <property type="match status" value="1"/>
</dbReference>
<dbReference type="InterPro" id="IPR042099">
    <property type="entry name" value="ANL_N_sf"/>
</dbReference>
<evidence type="ECO:0000313" key="5">
    <source>
        <dbReference type="Proteomes" id="UP000317550"/>
    </source>
</evidence>
<dbReference type="InterPro" id="IPR023213">
    <property type="entry name" value="CAT-like_dom_sf"/>
</dbReference>
<dbReference type="InterPro" id="IPR001242">
    <property type="entry name" value="Condensation_dom"/>
</dbReference>
<dbReference type="RefSeq" id="WP_144280119.1">
    <property type="nucleotide sequence ID" value="NZ_CP041730.1"/>
</dbReference>
<evidence type="ECO:0000259" key="2">
    <source>
        <dbReference type="Pfam" id="PF00550"/>
    </source>
</evidence>
<dbReference type="Gene3D" id="3.30.559.30">
    <property type="entry name" value="Nonribosomal peptide synthetase, condensation domain"/>
    <property type="match status" value="1"/>
</dbReference>
<dbReference type="InterPro" id="IPR045851">
    <property type="entry name" value="AMP-bd_C_sf"/>
</dbReference>
<name>A0A516SKQ4_9NEIS</name>
<reference evidence="5" key="1">
    <citation type="submission" date="2019-07" db="EMBL/GenBank/DDBJ databases">
        <title>Chitinimonas sp. nov., isolated from Ny-Alesund, arctica soil.</title>
        <authorList>
            <person name="Xu Q."/>
            <person name="Peng F."/>
        </authorList>
    </citation>
    <scope>NUCLEOTIDE SEQUENCE [LARGE SCALE GENOMIC DNA]</scope>
    <source>
        <strain evidence="5">R3-44</strain>
    </source>
</reference>
<dbReference type="PANTHER" id="PTHR45527:SF1">
    <property type="entry name" value="FATTY ACID SYNTHASE"/>
    <property type="match status" value="1"/>
</dbReference>
<evidence type="ECO:0000259" key="3">
    <source>
        <dbReference type="Pfam" id="PF00668"/>
    </source>
</evidence>